<dbReference type="PANTHER" id="PTHR35889">
    <property type="entry name" value="CYCLOINULO-OLIGOSACCHARIDE FRUCTANOTRANSFERASE-RELATED"/>
    <property type="match status" value="1"/>
</dbReference>
<organism evidence="6 7">
    <name type="scientific">Runella slithyformis (strain ATCC 29530 / DSM 19594 / LMG 11500 / NCIMB 11436 / LSU 4)</name>
    <dbReference type="NCBI Taxonomy" id="761193"/>
    <lineage>
        <taxon>Bacteria</taxon>
        <taxon>Pseudomonadati</taxon>
        <taxon>Bacteroidota</taxon>
        <taxon>Cytophagia</taxon>
        <taxon>Cytophagales</taxon>
        <taxon>Spirosomataceae</taxon>
        <taxon>Runella</taxon>
    </lineage>
</organism>
<gene>
    <name evidence="6" type="ordered locus">Runsl_1177</name>
</gene>
<accession>A0A7U4E4K2</accession>
<dbReference type="RefSeq" id="WP_013926925.1">
    <property type="nucleotide sequence ID" value="NC_015703.1"/>
</dbReference>
<dbReference type="SUPFAM" id="SSF49785">
    <property type="entry name" value="Galactose-binding domain-like"/>
    <property type="match status" value="1"/>
</dbReference>
<dbReference type="InterPro" id="IPR011429">
    <property type="entry name" value="Cyt_c_Planctomycete-type"/>
</dbReference>
<keyword evidence="2 4" id="KW-0479">Metal-binding</keyword>
<reference evidence="7" key="1">
    <citation type="submission" date="2011-06" db="EMBL/GenBank/DDBJ databases">
        <title>The complete genome of chromosome of Runella slithyformis DSM 19594.</title>
        <authorList>
            <consortium name="US DOE Joint Genome Institute (JGI-PGF)"/>
            <person name="Lucas S."/>
            <person name="Han J."/>
            <person name="Lapidus A."/>
            <person name="Bruce D."/>
            <person name="Goodwin L."/>
            <person name="Pitluck S."/>
            <person name="Peters L."/>
            <person name="Kyrpides N."/>
            <person name="Mavromatis K."/>
            <person name="Ivanova N."/>
            <person name="Ovchinnikova G."/>
            <person name="Zhang X."/>
            <person name="Misra M."/>
            <person name="Detter J.C."/>
            <person name="Tapia R."/>
            <person name="Han C."/>
            <person name="Land M."/>
            <person name="Hauser L."/>
            <person name="Markowitz V."/>
            <person name="Cheng J.-F."/>
            <person name="Hugenholtz P."/>
            <person name="Woyke T."/>
            <person name="Wu D."/>
            <person name="Tindall B."/>
            <person name="Faehrich R."/>
            <person name="Brambilla E."/>
            <person name="Klenk H.-P."/>
            <person name="Eisen J.A."/>
        </authorList>
    </citation>
    <scope>NUCLEOTIDE SEQUENCE [LARGE SCALE GENOMIC DNA]</scope>
    <source>
        <strain evidence="7">ATCC 29530 / DSM 19594 / LMG 11500 / NCIMB 11436 / LSU 4</strain>
    </source>
</reference>
<evidence type="ECO:0000256" key="4">
    <source>
        <dbReference type="PROSITE-ProRule" id="PRU00433"/>
    </source>
</evidence>
<dbReference type="Pfam" id="PF07587">
    <property type="entry name" value="PSD1"/>
    <property type="match status" value="1"/>
</dbReference>
<name>A0A7U4E4K2_RUNSL</name>
<dbReference type="EMBL" id="CP002859">
    <property type="protein sequence ID" value="AEI47606.1"/>
    <property type="molecule type" value="Genomic_DNA"/>
</dbReference>
<sequence>MKSKWILTGLAAIVLLSSFSFLGVFEHRVNFNDEVKPILNKHCMACHGGVKKAGGVSFLFEQDMYQPAKSGRPPVVAGDADDSEMMRRILLPEGHEDKMPKDGPPLTKEEVEVLTQWIDQGAKWGNHWAYNRIERPELPAIGGFWARLGLTDDDETRWAKNEIDRFVLEKLREQHLKPAPEADRATLIRRVSLDLTGLPPTEAQVRQFLNDTSPNAYETLVDSLLASPAYGERWAGTWLDLARYADTKGYERDPGRNIWRYRDWLIKAYNEDKPYDRFITEQLAGDLLPDATDDNLVATGFHRNTMTNDEGGTQDEEFRVAAVIDRVNTTWDVFQGTSFGCVQCHSHPYDPFRHEDYYKYMAFFNNSRDEDVTSETPTLRFYKSEDSLRIVKVERWIQQYARSKGQNTMGVGEFRQFVRIMEPKVNSHDFDQHVNASLLDAKYFGMQDNGSARWQNVTLTGMSRLLIAVGTNAENALLEVHQDSVRGKVLTSLAVPKTGGAGRDTVVILPVQPDTGKHTLYWTLKSPKTPKEWVQIKWAVFQPSLPGSDQPGFAEIEKEYAQILTGNVENTPIMYDGHGDLARQTYVFVRGNWTVKGDKVQPDVPGVFKGKNGGKGQSKMTDRLDLARWMTSRDHPLTARVAVNRLWEQLFGTGIVETVEDFGSQGIPPTHQTLLDWLSVELMETQQWSIKKLLKKIVLSATYRQSSAVTPEKLEKDPYNKWLSRGARVRLTAEQVRDQMLAVSGLLSRKMYGKSVMPLQPDNIWLSPYDGAKWQLSAGEDRYRRALYIYWKRTAPYPSMVTFDAPSREFCQVRRIRTNTPLQALVTLNDPVYLEVAHCFSENIAARYHEPQQQIREAYRRLTYQTISPKRLQVLTKLYQQSLAQYRKDPLAVKKLLAYDGSATPELAALTVTTNAMLNLDEVVTKQ</sequence>
<evidence type="ECO:0000256" key="1">
    <source>
        <dbReference type="ARBA" id="ARBA00022617"/>
    </source>
</evidence>
<dbReference type="AlphaFoldDB" id="A0A7U4E4K2"/>
<dbReference type="InterPro" id="IPR011444">
    <property type="entry name" value="DUF1549"/>
</dbReference>
<keyword evidence="1 4" id="KW-0349">Heme</keyword>
<evidence type="ECO:0000259" key="5">
    <source>
        <dbReference type="PROSITE" id="PS51007"/>
    </source>
</evidence>
<dbReference type="GO" id="GO:0020037">
    <property type="term" value="F:heme binding"/>
    <property type="evidence" value="ECO:0007669"/>
    <property type="project" value="InterPro"/>
</dbReference>
<reference evidence="6 7" key="2">
    <citation type="journal article" date="2012" name="Stand. Genomic Sci.">
        <title>Complete genome sequence of the aquatic bacterium Runella slithyformis type strain (LSU 4(T)).</title>
        <authorList>
            <person name="Copeland A."/>
            <person name="Zhang X."/>
            <person name="Misra M."/>
            <person name="Lapidus A."/>
            <person name="Nolan M."/>
            <person name="Lucas S."/>
            <person name="Deshpande S."/>
            <person name="Cheng J.F."/>
            <person name="Tapia R."/>
            <person name="Goodwin L.A."/>
            <person name="Pitluck S."/>
            <person name="Liolios K."/>
            <person name="Pagani I."/>
            <person name="Ivanova N."/>
            <person name="Mikhailova N."/>
            <person name="Pati A."/>
            <person name="Chen A."/>
            <person name="Palaniappan K."/>
            <person name="Land M."/>
            <person name="Hauser L."/>
            <person name="Pan C."/>
            <person name="Jeffries C.D."/>
            <person name="Detter J.C."/>
            <person name="Brambilla E.M."/>
            <person name="Rohde M."/>
            <person name="Djao O.D."/>
            <person name="Goker M."/>
            <person name="Sikorski J."/>
            <person name="Tindall B.J."/>
            <person name="Woyke T."/>
            <person name="Bristow J."/>
            <person name="Eisen J.A."/>
            <person name="Markowitz V."/>
            <person name="Hugenholtz P."/>
            <person name="Kyrpides N.C."/>
            <person name="Klenk H.P."/>
            <person name="Mavromatis K."/>
        </authorList>
    </citation>
    <scope>NUCLEOTIDE SEQUENCE [LARGE SCALE GENOMIC DNA]</scope>
    <source>
        <strain evidence="7">ATCC 29530 / DSM 19594 / LMG 11500 / NCIMB 11436 / LSU 4</strain>
    </source>
</reference>
<protein>
    <recommendedName>
        <fullName evidence="5">Cytochrome c domain-containing protein</fullName>
    </recommendedName>
</protein>
<dbReference type="InterPro" id="IPR022655">
    <property type="entry name" value="DUF1553"/>
</dbReference>
<dbReference type="KEGG" id="rsi:Runsl_1177"/>
<dbReference type="CDD" id="cd04084">
    <property type="entry name" value="CBM6_xylanase-like"/>
    <property type="match status" value="1"/>
</dbReference>
<keyword evidence="7" id="KW-1185">Reference proteome</keyword>
<dbReference type="PROSITE" id="PS51007">
    <property type="entry name" value="CYTC"/>
    <property type="match status" value="1"/>
</dbReference>
<dbReference type="InterPro" id="IPR036909">
    <property type="entry name" value="Cyt_c-like_dom_sf"/>
</dbReference>
<dbReference type="PANTHER" id="PTHR35889:SF3">
    <property type="entry name" value="F-BOX DOMAIN-CONTAINING PROTEIN"/>
    <property type="match status" value="1"/>
</dbReference>
<dbReference type="Pfam" id="PF07583">
    <property type="entry name" value="PSCyt2"/>
    <property type="match status" value="1"/>
</dbReference>
<evidence type="ECO:0000313" key="7">
    <source>
        <dbReference type="Proteomes" id="UP000000493"/>
    </source>
</evidence>
<dbReference type="Gene3D" id="2.60.120.260">
    <property type="entry name" value="Galactose-binding domain-like"/>
    <property type="match status" value="1"/>
</dbReference>
<keyword evidence="3 4" id="KW-0408">Iron</keyword>
<dbReference type="GO" id="GO:0046872">
    <property type="term" value="F:metal ion binding"/>
    <property type="evidence" value="ECO:0007669"/>
    <property type="project" value="UniProtKB-KW"/>
</dbReference>
<evidence type="ECO:0000313" key="6">
    <source>
        <dbReference type="EMBL" id="AEI47606.1"/>
    </source>
</evidence>
<proteinExistence type="predicted"/>
<dbReference type="SUPFAM" id="SSF46626">
    <property type="entry name" value="Cytochrome c"/>
    <property type="match status" value="1"/>
</dbReference>
<dbReference type="GO" id="GO:0009055">
    <property type="term" value="F:electron transfer activity"/>
    <property type="evidence" value="ECO:0007669"/>
    <property type="project" value="InterPro"/>
</dbReference>
<dbReference type="Pfam" id="PF07635">
    <property type="entry name" value="PSCyt1"/>
    <property type="match status" value="1"/>
</dbReference>
<dbReference type="Proteomes" id="UP000000493">
    <property type="component" value="Chromosome"/>
</dbReference>
<feature type="domain" description="Cytochrome c" evidence="5">
    <location>
        <begin position="30"/>
        <end position="122"/>
    </location>
</feature>
<evidence type="ECO:0000256" key="2">
    <source>
        <dbReference type="ARBA" id="ARBA00022723"/>
    </source>
</evidence>
<evidence type="ECO:0000256" key="3">
    <source>
        <dbReference type="ARBA" id="ARBA00023004"/>
    </source>
</evidence>
<dbReference type="InterPro" id="IPR009056">
    <property type="entry name" value="Cyt_c-like_dom"/>
</dbReference>
<dbReference type="InterPro" id="IPR008979">
    <property type="entry name" value="Galactose-bd-like_sf"/>
</dbReference>